<dbReference type="EMBL" id="NMUH01003164">
    <property type="protein sequence ID" value="MQM04155.1"/>
    <property type="molecule type" value="Genomic_DNA"/>
</dbReference>
<evidence type="ECO:0000313" key="3">
    <source>
        <dbReference type="EMBL" id="MQM04155.1"/>
    </source>
</evidence>
<reference evidence="3" key="1">
    <citation type="submission" date="2017-07" db="EMBL/GenBank/DDBJ databases">
        <title>Taro Niue Genome Assembly and Annotation.</title>
        <authorList>
            <person name="Atibalentja N."/>
            <person name="Keating K."/>
            <person name="Fields C.J."/>
        </authorList>
    </citation>
    <scope>NUCLEOTIDE SEQUENCE</scope>
    <source>
        <strain evidence="3">Niue_2</strain>
        <tissue evidence="3">Leaf</tissue>
    </source>
</reference>
<feature type="transmembrane region" description="Helical" evidence="2">
    <location>
        <begin position="381"/>
        <end position="400"/>
    </location>
</feature>
<feature type="compositionally biased region" description="Polar residues" evidence="1">
    <location>
        <begin position="9"/>
        <end position="24"/>
    </location>
</feature>
<evidence type="ECO:0000256" key="2">
    <source>
        <dbReference type="SAM" id="Phobius"/>
    </source>
</evidence>
<gene>
    <name evidence="3" type="ORF">Taro_036948</name>
</gene>
<dbReference type="Proteomes" id="UP000652761">
    <property type="component" value="Unassembled WGS sequence"/>
</dbReference>
<name>A0A843WHT1_COLES</name>
<keyword evidence="4" id="KW-1185">Reference proteome</keyword>
<keyword evidence="2" id="KW-0812">Transmembrane</keyword>
<protein>
    <submittedName>
        <fullName evidence="3">Uncharacterized protein</fullName>
    </submittedName>
</protein>
<feature type="region of interest" description="Disordered" evidence="1">
    <location>
        <begin position="1"/>
        <end position="28"/>
    </location>
</feature>
<accession>A0A843WHT1</accession>
<dbReference type="OrthoDB" id="10262062at2759"/>
<keyword evidence="2" id="KW-1133">Transmembrane helix</keyword>
<proteinExistence type="predicted"/>
<evidence type="ECO:0000256" key="1">
    <source>
        <dbReference type="SAM" id="MobiDB-lite"/>
    </source>
</evidence>
<comment type="caution">
    <text evidence="3">The sequence shown here is derived from an EMBL/GenBank/DDBJ whole genome shotgun (WGS) entry which is preliminary data.</text>
</comment>
<dbReference type="AlphaFoldDB" id="A0A843WHT1"/>
<sequence>MEGRKKVHPSSSHTVENASSTRVVTTRMRPNPARARVFPLFSLSVSGLYRDGLGCRNAVALAVRTQHQVSALCSYRGRPVGRDKVAMYLAIATSTEICQLGFLLGSGDPLTREHSWADQGLLSRASMFKKTRAMLATWSDEDEEEQEESGSNEEEVTCLMARNEEDNEMFKNPSSERYLKDVHYFGINLKIKEKSFKLVKWILPDTGLVLNVDGAIWWLRCVPCAMVFIWRLNMVLYINLQCLVLTRTSRNTDGAQRGPVHVCGRTGHNASGSELLSEVLGFQRLEDQALGSEVDASAVSWSSWTSSPFLDFLRQSCNFLAFSDIPTSSWLSGTYLPFYGFLGHSCHFLAFSDIPAVFWLFETFLSVPDFLGHPCRFLAFWDIPTIFWLSGMFLPFFGFLGRSCHFLAFSNIPAISWLFRASLASGVSPGSTQQSACLFREMMWVPLHRVVPAAFLP</sequence>
<keyword evidence="2" id="KW-0472">Membrane</keyword>
<evidence type="ECO:0000313" key="4">
    <source>
        <dbReference type="Proteomes" id="UP000652761"/>
    </source>
</evidence>
<organism evidence="3 4">
    <name type="scientific">Colocasia esculenta</name>
    <name type="common">Wild taro</name>
    <name type="synonym">Arum esculentum</name>
    <dbReference type="NCBI Taxonomy" id="4460"/>
    <lineage>
        <taxon>Eukaryota</taxon>
        <taxon>Viridiplantae</taxon>
        <taxon>Streptophyta</taxon>
        <taxon>Embryophyta</taxon>
        <taxon>Tracheophyta</taxon>
        <taxon>Spermatophyta</taxon>
        <taxon>Magnoliopsida</taxon>
        <taxon>Liliopsida</taxon>
        <taxon>Araceae</taxon>
        <taxon>Aroideae</taxon>
        <taxon>Colocasieae</taxon>
        <taxon>Colocasia</taxon>
    </lineage>
</organism>